<evidence type="ECO:0000313" key="2">
    <source>
        <dbReference type="Proteomes" id="UP000005087"/>
    </source>
</evidence>
<dbReference type="STRING" id="928724.SacglDRAFT_01052"/>
<dbReference type="Proteomes" id="UP000005087">
    <property type="component" value="Chromosome"/>
</dbReference>
<keyword evidence="2" id="KW-1185">Reference proteome</keyword>
<dbReference type="InterPro" id="IPR012349">
    <property type="entry name" value="Split_barrel_FMN-bd"/>
</dbReference>
<organism evidence="1 2">
    <name type="scientific">Saccharomonospora glauca K62</name>
    <dbReference type="NCBI Taxonomy" id="928724"/>
    <lineage>
        <taxon>Bacteria</taxon>
        <taxon>Bacillati</taxon>
        <taxon>Actinomycetota</taxon>
        <taxon>Actinomycetes</taxon>
        <taxon>Pseudonocardiales</taxon>
        <taxon>Pseudonocardiaceae</taxon>
        <taxon>Saccharomonospora</taxon>
    </lineage>
</organism>
<reference evidence="1 2" key="1">
    <citation type="submission" date="2011-09" db="EMBL/GenBank/DDBJ databases">
        <authorList>
            <consortium name="US DOE Joint Genome Institute (JGI-PGF)"/>
            <person name="Lucas S."/>
            <person name="Han J."/>
            <person name="Lapidus A."/>
            <person name="Cheng J.-F."/>
            <person name="Goodwin L."/>
            <person name="Pitluck S."/>
            <person name="Peters L."/>
            <person name="Land M.L."/>
            <person name="Hauser L."/>
            <person name="Brambilla E."/>
            <person name="Klenk H.-P."/>
            <person name="Woyke T.J."/>
        </authorList>
    </citation>
    <scope>NUCLEOTIDE SEQUENCE [LARGE SCALE GENOMIC DNA]</scope>
    <source>
        <strain evidence="1 2">K62</strain>
    </source>
</reference>
<dbReference type="EMBL" id="CM001484">
    <property type="protein sequence ID" value="EIE97987.1"/>
    <property type="molecule type" value="Genomic_DNA"/>
</dbReference>
<sequence length="145" mass="16162">MTQPRSAKAITTPAEMRELSEVECLELLKTEPVGRLVFTEKALPAIRPVNYVLDGRDVIIRTSGDSWARRVADTVVAFEVDSIDHASHTGWSVVLLGTATVITDVNTLVRVTDFRNRPWAPGQRDRYLRIRAGQLTGRRLSFASS</sequence>
<dbReference type="InterPro" id="IPR024747">
    <property type="entry name" value="Pyridox_Oxase-rel"/>
</dbReference>
<accession>I1CZ63</accession>
<gene>
    <name evidence="1" type="ORF">SacglDRAFT_01052</name>
</gene>
<dbReference type="Gene3D" id="2.30.110.10">
    <property type="entry name" value="Electron Transport, Fmn-binding Protein, Chain A"/>
    <property type="match status" value="1"/>
</dbReference>
<evidence type="ECO:0000313" key="1">
    <source>
        <dbReference type="EMBL" id="EIE97987.1"/>
    </source>
</evidence>
<dbReference type="SUPFAM" id="SSF50475">
    <property type="entry name" value="FMN-binding split barrel"/>
    <property type="match status" value="1"/>
</dbReference>
<reference evidence="2" key="2">
    <citation type="submission" date="2012-01" db="EMBL/GenBank/DDBJ databases">
        <title>Noncontiguous Finished sequence of chromosome of Saccharomonospora glauca K62.</title>
        <authorList>
            <consortium name="US DOE Joint Genome Institute"/>
            <person name="Lucas S."/>
            <person name="Han J."/>
            <person name="Lapidus A."/>
            <person name="Cheng J.-F."/>
            <person name="Goodwin L."/>
            <person name="Pitluck S."/>
            <person name="Peters L."/>
            <person name="Mikhailova N."/>
            <person name="Held B."/>
            <person name="Detter J.C."/>
            <person name="Han C."/>
            <person name="Tapia R."/>
            <person name="Land M."/>
            <person name="Hauser L."/>
            <person name="Kyrpides N."/>
            <person name="Ivanova N."/>
            <person name="Pagani I."/>
            <person name="Brambilla E.-M."/>
            <person name="Klenk H.-P."/>
            <person name="Woyke T."/>
        </authorList>
    </citation>
    <scope>NUCLEOTIDE SEQUENCE [LARGE SCALE GENOMIC DNA]</scope>
    <source>
        <strain evidence="2">K62</strain>
    </source>
</reference>
<dbReference type="eggNOG" id="COG3467">
    <property type="taxonomic scope" value="Bacteria"/>
</dbReference>
<dbReference type="RefSeq" id="WP_005462279.1">
    <property type="nucleotide sequence ID" value="NZ_CM001484.1"/>
</dbReference>
<dbReference type="Pfam" id="PF12900">
    <property type="entry name" value="Pyridox_ox_2"/>
    <property type="match status" value="1"/>
</dbReference>
<dbReference type="HOGENOM" id="CLU_127487_1_1_11"/>
<dbReference type="AlphaFoldDB" id="I1CZ63"/>
<dbReference type="OrthoDB" id="3212118at2"/>
<protein>
    <submittedName>
        <fullName evidence="1">Putative flavin-nucleotide-binding protein</fullName>
    </submittedName>
</protein>
<proteinExistence type="predicted"/>
<name>I1CZ63_9PSEU</name>